<accession>A0A366EN04</accession>
<dbReference type="Pfam" id="PF09152">
    <property type="entry name" value="DUF1937"/>
    <property type="match status" value="1"/>
</dbReference>
<evidence type="ECO:0000313" key="2">
    <source>
        <dbReference type="EMBL" id="RBP03783.1"/>
    </source>
</evidence>
<sequence length="136" mass="14888">MTDEKSSPATPVDLTWAYPGKYFYLASPYSKWAEGIDDAAHVIAKVAGKLIRQGLPVFSPIAHSHTVARAAAIDPYSHEIWLAADKPIFEGAAGMIVAALPGWRESFGIGEEVKWCREHDKPVWLLDVETLTLAAL</sequence>
<evidence type="ECO:0000313" key="3">
    <source>
        <dbReference type="Proteomes" id="UP000253529"/>
    </source>
</evidence>
<organism evidence="2 3">
    <name type="scientific">Roseiarcus fermentans</name>
    <dbReference type="NCBI Taxonomy" id="1473586"/>
    <lineage>
        <taxon>Bacteria</taxon>
        <taxon>Pseudomonadati</taxon>
        <taxon>Pseudomonadota</taxon>
        <taxon>Alphaproteobacteria</taxon>
        <taxon>Hyphomicrobiales</taxon>
        <taxon>Roseiarcaceae</taxon>
        <taxon>Roseiarcus</taxon>
    </lineage>
</organism>
<proteinExistence type="predicted"/>
<dbReference type="InterPro" id="IPR015235">
    <property type="entry name" value="DUF1937"/>
</dbReference>
<protein>
    <submittedName>
        <fullName evidence="2">Uncharacterized protein DUF1937</fullName>
    </submittedName>
</protein>
<gene>
    <name evidence="2" type="ORF">DFR50_14231</name>
</gene>
<keyword evidence="3" id="KW-1185">Reference proteome</keyword>
<name>A0A366EN04_9HYPH</name>
<dbReference type="EMBL" id="QNRK01000042">
    <property type="protein sequence ID" value="RBP03783.1"/>
    <property type="molecule type" value="Genomic_DNA"/>
</dbReference>
<dbReference type="AlphaFoldDB" id="A0A366EN04"/>
<dbReference type="Proteomes" id="UP000253529">
    <property type="component" value="Unassembled WGS sequence"/>
</dbReference>
<feature type="domain" description="DUF1937" evidence="1">
    <location>
        <begin position="23"/>
        <end position="125"/>
    </location>
</feature>
<dbReference type="SUPFAM" id="SSF52309">
    <property type="entry name" value="N-(deoxy)ribosyltransferase-like"/>
    <property type="match status" value="1"/>
</dbReference>
<evidence type="ECO:0000259" key="1">
    <source>
        <dbReference type="Pfam" id="PF09152"/>
    </source>
</evidence>
<dbReference type="Gene3D" id="3.40.50.10400">
    <property type="entry name" value="Hypothetical protein PA1492"/>
    <property type="match status" value="1"/>
</dbReference>
<comment type="caution">
    <text evidence="2">The sequence shown here is derived from an EMBL/GenBank/DDBJ whole genome shotgun (WGS) entry which is preliminary data.</text>
</comment>
<dbReference type="RefSeq" id="WP_170153406.1">
    <property type="nucleotide sequence ID" value="NZ_QNRK01000042.1"/>
</dbReference>
<reference evidence="2 3" key="1">
    <citation type="submission" date="2018-06" db="EMBL/GenBank/DDBJ databases">
        <title>Genomic Encyclopedia of Type Strains, Phase IV (KMG-IV): sequencing the most valuable type-strain genomes for metagenomic binning, comparative biology and taxonomic classification.</title>
        <authorList>
            <person name="Goeker M."/>
        </authorList>
    </citation>
    <scope>NUCLEOTIDE SEQUENCE [LARGE SCALE GENOMIC DNA]</scope>
    <source>
        <strain evidence="2 3">DSM 24875</strain>
    </source>
</reference>